<organism evidence="10 11">
    <name type="scientific">Puccinia graminis f. sp. tritici</name>
    <dbReference type="NCBI Taxonomy" id="56615"/>
    <lineage>
        <taxon>Eukaryota</taxon>
        <taxon>Fungi</taxon>
        <taxon>Dikarya</taxon>
        <taxon>Basidiomycota</taxon>
        <taxon>Pucciniomycotina</taxon>
        <taxon>Pucciniomycetes</taxon>
        <taxon>Pucciniales</taxon>
        <taxon>Pucciniaceae</taxon>
        <taxon>Puccinia</taxon>
    </lineage>
</organism>
<evidence type="ECO:0000256" key="4">
    <source>
        <dbReference type="ARBA" id="ARBA00022771"/>
    </source>
</evidence>
<keyword evidence="7" id="KW-0238">DNA-binding</keyword>
<dbReference type="Gene3D" id="1.25.10.10">
    <property type="entry name" value="Leucine-rich Repeat Variant"/>
    <property type="match status" value="1"/>
</dbReference>
<dbReference type="InterPro" id="IPR016024">
    <property type="entry name" value="ARM-type_fold"/>
</dbReference>
<evidence type="ECO:0000256" key="9">
    <source>
        <dbReference type="ARBA" id="ARBA00023242"/>
    </source>
</evidence>
<dbReference type="PANTHER" id="PTHR24383">
    <property type="entry name" value="ZINC FINGER PROTEIN"/>
    <property type="match status" value="1"/>
</dbReference>
<gene>
    <name evidence="10" type="ORF">PGTUg99_021909</name>
</gene>
<evidence type="ECO:0000256" key="5">
    <source>
        <dbReference type="ARBA" id="ARBA00022833"/>
    </source>
</evidence>
<dbReference type="GO" id="GO:0003677">
    <property type="term" value="F:DNA binding"/>
    <property type="evidence" value="ECO:0007669"/>
    <property type="project" value="UniProtKB-KW"/>
</dbReference>
<keyword evidence="6" id="KW-0805">Transcription regulation</keyword>
<keyword evidence="8" id="KW-0804">Transcription</keyword>
<evidence type="ECO:0000313" key="10">
    <source>
        <dbReference type="EMBL" id="KAA1129267.1"/>
    </source>
</evidence>
<evidence type="ECO:0000313" key="11">
    <source>
        <dbReference type="Proteomes" id="UP000325313"/>
    </source>
</evidence>
<keyword evidence="2" id="KW-0479">Metal-binding</keyword>
<name>A0A5B0RUM8_PUCGR</name>
<proteinExistence type="predicted"/>
<reference evidence="10 11" key="1">
    <citation type="submission" date="2019-05" db="EMBL/GenBank/DDBJ databases">
        <title>Emergence of the Ug99 lineage of the wheat stem rust pathogen through somatic hybridization.</title>
        <authorList>
            <person name="Li F."/>
            <person name="Upadhyaya N.M."/>
            <person name="Sperschneider J."/>
            <person name="Matny O."/>
            <person name="Nguyen-Phuc H."/>
            <person name="Mago R."/>
            <person name="Raley C."/>
            <person name="Miller M.E."/>
            <person name="Silverstein K.A.T."/>
            <person name="Henningsen E."/>
            <person name="Hirsch C.D."/>
            <person name="Visser B."/>
            <person name="Pretorius Z.A."/>
            <person name="Steffenson B.J."/>
            <person name="Schwessinger B."/>
            <person name="Dodds P.N."/>
            <person name="Figueroa M."/>
        </authorList>
    </citation>
    <scope>NUCLEOTIDE SEQUENCE [LARGE SCALE GENOMIC DNA]</scope>
    <source>
        <strain evidence="10 11">Ug99</strain>
    </source>
</reference>
<evidence type="ECO:0000256" key="8">
    <source>
        <dbReference type="ARBA" id="ARBA00023163"/>
    </source>
</evidence>
<keyword evidence="3" id="KW-0677">Repeat</keyword>
<dbReference type="PANTHER" id="PTHR24383:SF20">
    <property type="entry name" value="C2H2-TYPE DOMAIN-CONTAINING PROTEIN"/>
    <property type="match status" value="1"/>
</dbReference>
<protein>
    <recommendedName>
        <fullName evidence="12">UNC-45/Cro1/She4 central domain-containing protein</fullName>
    </recommendedName>
</protein>
<dbReference type="AlphaFoldDB" id="A0A5B0RUM8"/>
<evidence type="ECO:0000256" key="7">
    <source>
        <dbReference type="ARBA" id="ARBA00023125"/>
    </source>
</evidence>
<keyword evidence="9" id="KW-0539">Nucleus</keyword>
<dbReference type="SUPFAM" id="SSF48371">
    <property type="entry name" value="ARM repeat"/>
    <property type="match status" value="1"/>
</dbReference>
<dbReference type="EMBL" id="VDEP01000137">
    <property type="protein sequence ID" value="KAA1129267.1"/>
    <property type="molecule type" value="Genomic_DNA"/>
</dbReference>
<comment type="subcellular location">
    <subcellularLocation>
        <location evidence="1">Nucleus</location>
    </subcellularLocation>
</comment>
<evidence type="ECO:0000256" key="3">
    <source>
        <dbReference type="ARBA" id="ARBA00022737"/>
    </source>
</evidence>
<evidence type="ECO:0000256" key="1">
    <source>
        <dbReference type="ARBA" id="ARBA00004123"/>
    </source>
</evidence>
<keyword evidence="4" id="KW-0863">Zinc-finger</keyword>
<evidence type="ECO:0000256" key="6">
    <source>
        <dbReference type="ARBA" id="ARBA00023015"/>
    </source>
</evidence>
<comment type="caution">
    <text evidence="10">The sequence shown here is derived from an EMBL/GenBank/DDBJ whole genome shotgun (WGS) entry which is preliminary data.</text>
</comment>
<dbReference type="Proteomes" id="UP000325313">
    <property type="component" value="Unassembled WGS sequence"/>
</dbReference>
<evidence type="ECO:0000256" key="2">
    <source>
        <dbReference type="ARBA" id="ARBA00022723"/>
    </source>
</evidence>
<accession>A0A5B0RUM8</accession>
<keyword evidence="5" id="KW-0862">Zinc</keyword>
<evidence type="ECO:0008006" key="12">
    <source>
        <dbReference type="Google" id="ProtNLM"/>
    </source>
</evidence>
<dbReference type="GO" id="GO:0008270">
    <property type="term" value="F:zinc ion binding"/>
    <property type="evidence" value="ECO:0007669"/>
    <property type="project" value="UniProtKB-KW"/>
</dbReference>
<sequence length="714" mass="78971">MSNLDLIESIIKGPSIVPSEEAIKALFGSIPSSDASKRAQALQALEALASQHEGGHVPTWIKNALESRLHSTQALEVCNGLDVLSAIYSISQDQALQLVHPKGFFSRLANSVVELAALNQSPLEDADLNKLFSEFLALYLVHKPLGERILSEWPECLDWLTGISLATSPTSASIPARCGASLALMKFGKSTDQPSTGSPSSEQLVDIMMTAFLGNKNPPHSAIEGLALLSEEESAREILRKRSEEFFQTTQSLSQSNWVQENLTSAQAIASGLATIILNLVAFKVIPDELPIDESRKKRMQASTYYTPWHLSGDGITNERADRKLLDWLKPALERNSDLIQTVAWVSKTDGGNSLQLKKIATQILLNLVEYDNCAQLVFKSGGCEMVMDIINSLEFSKHLSHEQAKQADSPSNEPLLSDLELHPHELEAIEVLAKLIDNGITYRSSPGKDLARSMIKPLAVPFLHASATELQDFLALKALSYIGGSADGTAEIIKCSQILDRLDELVESEPSKQAIDFMDSLLCNPAYRKRFAPATTEDSTQTDTAYKTRLENLITLIEEEDGDVHSAAANTLYSLTDKSSEVCKLILSDPSLTETLLKSFRQWAGGERDVAGFYSSTSGSMMGVFKNIYKQLDCSPEDDPPALFVDDRLHYALWLIDDYCEEGMEHGEFKDCRDLQDDVTELSTWIVDNFESRKKFKHHNLNGRESADYDDYR</sequence>
<dbReference type="InterPro" id="IPR011989">
    <property type="entry name" value="ARM-like"/>
</dbReference>
<dbReference type="GO" id="GO:0005634">
    <property type="term" value="C:nucleus"/>
    <property type="evidence" value="ECO:0007669"/>
    <property type="project" value="UniProtKB-SubCell"/>
</dbReference>